<reference evidence="2" key="1">
    <citation type="journal article" date="2010" name="Genome Res.">
        <title>Population genomic sequencing of Coccidioides fungi reveals recent hybridization and transposon control.</title>
        <authorList>
            <person name="Neafsey D.E."/>
            <person name="Barker B.M."/>
            <person name="Sharpton T.J."/>
            <person name="Stajich J.E."/>
            <person name="Park D.J."/>
            <person name="Whiston E."/>
            <person name="Hung C.-Y."/>
            <person name="McMahan C."/>
            <person name="White J."/>
            <person name="Sykes S."/>
            <person name="Heiman D."/>
            <person name="Young S."/>
            <person name="Zeng Q."/>
            <person name="Abouelleil A."/>
            <person name="Aftuck L."/>
            <person name="Bessette D."/>
            <person name="Brown A."/>
            <person name="FitzGerald M."/>
            <person name="Lui A."/>
            <person name="Macdonald J.P."/>
            <person name="Priest M."/>
            <person name="Orbach M.J."/>
            <person name="Galgiani J.N."/>
            <person name="Kirkland T.N."/>
            <person name="Cole G.T."/>
            <person name="Birren B.W."/>
            <person name="Henn M.R."/>
            <person name="Taylor J.W."/>
            <person name="Rounsley S.D."/>
        </authorList>
    </citation>
    <scope>NUCLEOTIDE SEQUENCE [LARGE SCALE GENOMIC DNA]</scope>
    <source>
        <strain evidence="2">RMSCC 757 / Silveira</strain>
    </source>
</reference>
<protein>
    <submittedName>
        <fullName evidence="1">Uncharacterized protein</fullName>
    </submittedName>
</protein>
<evidence type="ECO:0000313" key="1">
    <source>
        <dbReference type="EMBL" id="EFW16144.1"/>
    </source>
</evidence>
<accession>E9DBJ2</accession>
<name>E9DBJ2_COCPS</name>
<dbReference type="VEuPathDB" id="FungiDB:CPSG_07194"/>
<evidence type="ECO:0000313" key="2">
    <source>
        <dbReference type="Proteomes" id="UP000002497"/>
    </source>
</evidence>
<reference evidence="2" key="2">
    <citation type="submission" date="2010-03" db="EMBL/GenBank/DDBJ databases">
        <title>The genome sequence of Coccidioides posadasii strain Silveira.</title>
        <authorList>
            <consortium name="The Broad Institute Genome Sequencing Center for Infectious Disease"/>
            <person name="Neafsey D."/>
            <person name="Orbach M."/>
            <person name="Henn M.R."/>
            <person name="Cole G.T."/>
            <person name="Galgiani J."/>
            <person name="Gardner M.J."/>
            <person name="Kirkland T.N."/>
            <person name="Taylor J.W."/>
            <person name="Young S.K."/>
            <person name="Zeng Q."/>
            <person name="Koehrsen M."/>
            <person name="Alvarado L."/>
            <person name="Berlin A."/>
            <person name="Borenstein D."/>
            <person name="Chapman S.B."/>
            <person name="Chen Z."/>
            <person name="Engels R."/>
            <person name="Freedman E."/>
            <person name="Gellesch M."/>
            <person name="Goldberg J."/>
            <person name="Griggs A."/>
            <person name="Gujja S."/>
            <person name="Heilman E."/>
            <person name="Heiman D."/>
            <person name="Howarth C."/>
            <person name="Jen D."/>
            <person name="Larson L."/>
            <person name="Mehta T."/>
            <person name="Neiman D."/>
            <person name="Park D."/>
            <person name="Pearson M."/>
            <person name="Richards J."/>
            <person name="Roberts A."/>
            <person name="Saif S."/>
            <person name="Shea T."/>
            <person name="Shenoy N."/>
            <person name="Sisk P."/>
            <person name="Stolte C."/>
            <person name="Sykes S."/>
            <person name="Walk T."/>
            <person name="White J."/>
            <person name="Yandava C."/>
            <person name="Haas B."/>
            <person name="Nusbaum C."/>
            <person name="Birren B."/>
        </authorList>
    </citation>
    <scope>NUCLEOTIDE SEQUENCE [LARGE SCALE GENOMIC DNA]</scope>
    <source>
        <strain evidence="2">RMSCC 757 / Silveira</strain>
    </source>
</reference>
<organism evidence="2">
    <name type="scientific">Coccidioides posadasii (strain RMSCC 757 / Silveira)</name>
    <name type="common">Valley fever fungus</name>
    <dbReference type="NCBI Taxonomy" id="443226"/>
    <lineage>
        <taxon>Eukaryota</taxon>
        <taxon>Fungi</taxon>
        <taxon>Dikarya</taxon>
        <taxon>Ascomycota</taxon>
        <taxon>Pezizomycotina</taxon>
        <taxon>Eurotiomycetes</taxon>
        <taxon>Eurotiomycetidae</taxon>
        <taxon>Onygenales</taxon>
        <taxon>Onygenaceae</taxon>
        <taxon>Coccidioides</taxon>
    </lineage>
</organism>
<dbReference type="EMBL" id="GL636498">
    <property type="protein sequence ID" value="EFW16144.1"/>
    <property type="molecule type" value="Genomic_DNA"/>
</dbReference>
<gene>
    <name evidence="1" type="ORF">CPSG_07194</name>
</gene>
<dbReference type="AlphaFoldDB" id="E9DBJ2"/>
<proteinExistence type="predicted"/>
<dbReference type="Proteomes" id="UP000002497">
    <property type="component" value="Unassembled WGS sequence"/>
</dbReference>
<sequence>MSATGHPLRIPPTASSYHLGQGLGTRNYTLPGRCRRSIQLGGLACWSKLETTHNSDQESTRTLGNRRCITNAGFNLVLHQSSSMPKKK</sequence>
<keyword evidence="2" id="KW-1185">Reference proteome</keyword>
<dbReference type="HOGENOM" id="CLU_2468897_0_0_1"/>